<feature type="binding site" evidence="1">
    <location>
        <position position="267"/>
    </location>
    <ligand>
        <name>Zn(2+)</name>
        <dbReference type="ChEBI" id="CHEBI:29105"/>
        <label>1</label>
    </ligand>
</feature>
<dbReference type="GO" id="GO:0019213">
    <property type="term" value="F:deacetylase activity"/>
    <property type="evidence" value="ECO:0007669"/>
    <property type="project" value="InterPro"/>
</dbReference>
<evidence type="ECO:0000313" key="5">
    <source>
        <dbReference type="Proteomes" id="UP000092024"/>
    </source>
</evidence>
<dbReference type="PANTHER" id="PTHR42717">
    <property type="entry name" value="DIHYDROOROTASE-RELATED"/>
    <property type="match status" value="1"/>
</dbReference>
<proteinExistence type="predicted"/>
<comment type="caution">
    <text evidence="4">The sequence shown here is derived from an EMBL/GenBank/DDBJ whole genome shotgun (WGS) entry which is preliminary data.</text>
</comment>
<dbReference type="AlphaFoldDB" id="A0A1A5YIW4"/>
<dbReference type="InterPro" id="IPR011059">
    <property type="entry name" value="Metal-dep_hydrolase_composite"/>
</dbReference>
<protein>
    <submittedName>
        <fullName evidence="4">Dihydroorotase</fullName>
    </submittedName>
</protein>
<sequence length="366" mass="39478">MKDFVLQHVRLTSGESTAIAVKNGIIVHIGADLPPDIADPRIDGKGAYVSSGWIDLHVHADADLNPYGDEIDEVGVLQGTTTVVDAGSCGADRIGGLLERSRSAKTNVLALLNISHIGLTRTDELSSLEWLDENRLMDAAERYAEFVVGLKARISSSVVKEQGLAPLGLARRFANRLNLPLMVHIGSGPPAINDILPHLRGGDIITHAFNGKANGLFDIQGKPIPALSEALDRGVLLDVGHGTASFSFKVAERALAFGITPDTISTDMYRGNRRNGPVISMAHTLDKFLQLGYSLEETIERVTSRPAHWLGKPELGRLQVGDLANLTVFCIHSRQVELTDSEGEIRMGTRHIKPEGVAVNGQYIAI</sequence>
<dbReference type="InterPro" id="IPR020043">
    <property type="entry name" value="Deacetylase_Atu3266-like"/>
</dbReference>
<dbReference type="RefSeq" id="WP_068683314.1">
    <property type="nucleotide sequence ID" value="NZ_LYPA01000056.1"/>
</dbReference>
<feature type="site" description="Transition state stabilizer" evidence="3">
    <location>
        <position position="153"/>
    </location>
</feature>
<dbReference type="NCBIfam" id="TIGR03583">
    <property type="entry name" value="EF_0837"/>
    <property type="match status" value="1"/>
</dbReference>
<feature type="binding site" description="via carbamate group" evidence="1">
    <location>
        <position position="151"/>
    </location>
    <ligand>
        <name>Zn(2+)</name>
        <dbReference type="ChEBI" id="CHEBI:29105"/>
        <label>1</label>
    </ligand>
</feature>
<dbReference type="GO" id="GO:0046872">
    <property type="term" value="F:metal ion binding"/>
    <property type="evidence" value="ECO:0007669"/>
    <property type="project" value="UniProtKB-KW"/>
</dbReference>
<dbReference type="InterPro" id="IPR032466">
    <property type="entry name" value="Metal_Hydrolase"/>
</dbReference>
<dbReference type="Gene3D" id="2.30.40.10">
    <property type="entry name" value="Urease, subunit C, domain 1"/>
    <property type="match status" value="1"/>
</dbReference>
<dbReference type="EMBL" id="LYPA01000056">
    <property type="protein sequence ID" value="OBR65551.1"/>
    <property type="molecule type" value="Genomic_DNA"/>
</dbReference>
<dbReference type="STRING" id="1844972.A7K91_10955"/>
<evidence type="ECO:0000256" key="1">
    <source>
        <dbReference type="PIRSR" id="PIRSR039004-1"/>
    </source>
</evidence>
<feature type="binding site" evidence="1">
    <location>
        <position position="207"/>
    </location>
    <ligand>
        <name>Zn(2+)</name>
        <dbReference type="ChEBI" id="CHEBI:29105"/>
        <label>2</label>
    </ligand>
</feature>
<evidence type="ECO:0000256" key="3">
    <source>
        <dbReference type="PIRSR" id="PIRSR039004-3"/>
    </source>
</evidence>
<dbReference type="OrthoDB" id="9796020at2"/>
<dbReference type="Gene3D" id="3.20.20.140">
    <property type="entry name" value="Metal-dependent hydrolases"/>
    <property type="match status" value="1"/>
</dbReference>
<reference evidence="4 5" key="1">
    <citation type="submission" date="2016-05" db="EMBL/GenBank/DDBJ databases">
        <title>Paenibacillus oryzae. sp. nov., isolated from the rice root.</title>
        <authorList>
            <person name="Zhang J."/>
            <person name="Zhang X."/>
        </authorList>
    </citation>
    <scope>NUCLEOTIDE SEQUENCE [LARGE SCALE GENOMIC DNA]</scope>
    <source>
        <strain evidence="4 5">1DrF-4</strain>
    </source>
</reference>
<gene>
    <name evidence="4" type="ORF">A7K91_10955</name>
</gene>
<keyword evidence="1" id="KW-0479">Metal-binding</keyword>
<dbReference type="SUPFAM" id="SSF51556">
    <property type="entry name" value="Metallo-dependent hydrolases"/>
    <property type="match status" value="1"/>
</dbReference>
<name>A0A1A5YIW4_9BACL</name>
<feature type="binding site" evidence="1">
    <location>
        <position position="59"/>
    </location>
    <ligand>
        <name>Zn(2+)</name>
        <dbReference type="ChEBI" id="CHEBI:29105"/>
        <label>1</label>
    </ligand>
</feature>
<feature type="binding site" description="via carbamate group" evidence="1">
    <location>
        <position position="151"/>
    </location>
    <ligand>
        <name>Zn(2+)</name>
        <dbReference type="ChEBI" id="CHEBI:29105"/>
        <label>2</label>
    </ligand>
</feature>
<evidence type="ECO:0000313" key="4">
    <source>
        <dbReference type="EMBL" id="OBR65551.1"/>
    </source>
</evidence>
<dbReference type="NCBIfam" id="NF006689">
    <property type="entry name" value="PRK09237.1"/>
    <property type="match status" value="1"/>
</dbReference>
<feature type="modified residue" description="N6-carboxylysine" evidence="2">
    <location>
        <position position="151"/>
    </location>
</feature>
<feature type="binding site" evidence="1">
    <location>
        <position position="57"/>
    </location>
    <ligand>
        <name>Zn(2+)</name>
        <dbReference type="ChEBI" id="CHEBI:29105"/>
        <label>1</label>
    </ligand>
</feature>
<keyword evidence="5" id="KW-1185">Reference proteome</keyword>
<evidence type="ECO:0000256" key="2">
    <source>
        <dbReference type="PIRSR" id="PIRSR039004-2"/>
    </source>
</evidence>
<dbReference type="PANTHER" id="PTHR42717:SF1">
    <property type="entry name" value="IMIDAZOLONEPROPIONASE AND RELATED AMIDOHYDROLASES"/>
    <property type="match status" value="1"/>
</dbReference>
<organism evidence="4 5">
    <name type="scientific">Paenibacillus oryzae</name>
    <dbReference type="NCBI Taxonomy" id="1844972"/>
    <lineage>
        <taxon>Bacteria</taxon>
        <taxon>Bacillati</taxon>
        <taxon>Bacillota</taxon>
        <taxon>Bacilli</taxon>
        <taxon>Bacillales</taxon>
        <taxon>Paenibacillaceae</taxon>
        <taxon>Paenibacillus</taxon>
    </lineage>
</organism>
<dbReference type="PIRSF" id="PIRSF039004">
    <property type="entry name" value="ADE_EF_0837"/>
    <property type="match status" value="1"/>
</dbReference>
<keyword evidence="1" id="KW-0862">Zinc</keyword>
<feature type="binding site" evidence="1">
    <location>
        <position position="184"/>
    </location>
    <ligand>
        <name>Zn(2+)</name>
        <dbReference type="ChEBI" id="CHEBI:29105"/>
        <label>2</label>
    </ligand>
</feature>
<dbReference type="Proteomes" id="UP000092024">
    <property type="component" value="Unassembled WGS sequence"/>
</dbReference>
<dbReference type="GO" id="GO:0016810">
    <property type="term" value="F:hydrolase activity, acting on carbon-nitrogen (but not peptide) bonds"/>
    <property type="evidence" value="ECO:0007669"/>
    <property type="project" value="InterPro"/>
</dbReference>
<dbReference type="InterPro" id="IPR047601">
    <property type="entry name" value="EF_0837-like"/>
</dbReference>
<accession>A0A1A5YIW4</accession>
<dbReference type="SUPFAM" id="SSF51338">
    <property type="entry name" value="Composite domain of metallo-dependent hydrolases"/>
    <property type="match status" value="1"/>
</dbReference>